<sequence length="1645" mass="176414">MSAVPPHRHALIIGVDRAADPHLAPLASAERDASALAAALEAPACGFTVTLLLGPEATAQRIRREITALRKQAKQHPLDIIVAFCGHGVPVALDGGGNETFLATHDFTTDDAALDATAFLSLRWLYRQVYEAPEPRSAVLILDHCYAGNIRDAGNDRLMIDLRAAIEQYRAEQRSTPVPRDRLRAIFPATRPGERAGETDTGGLLTQAILTVLSDKTPVADGHVTINQLADYLKETFKKQRQQPYTLIEGNYSLTLADYRERIAAERVAAEQQRRRAEAQAMIKHWHSTNLRVAKLQADFVGREQELAAIQQHIEKLRPTGGYLLVTGVADQGKSSILARLANTTNPPIPAYFIRFTQSFEEQAALLGHLIAELLAQHDLIEEALTYLADNASPITLRNSLLALLDRLARERPLTLMIDGLDQIPVEGNLGQRDLSFLPERLPAGVVIVIGTRPDDTLVPLKLLTACREYPLPPLSLADFATLLDRRGVALSEADRVELHRKLHGNAFDLAFLAQELQREPNLADAQALIRRVIANRSDIFTLTIKRLKQEPLWESVIEPILGVLVAAQEPLSLPALASILGLKRYRVTDAITLLRGLLGERDREGQARYFLLHLKLIEYLRSELFPDNELAVFHHRLAHWCERDRDRLWQPANDQTEAERRAYAQTHLVYHLVYAQAYDRLWQLLDADEYGAAKRRADPSLRRYALDLDLARRAVVDAAGDDIAALARSLPRLWQYSLLRCSLTSQIDNWPVELFTALVALGRSAEARDRAELLSDPDRRAGVLLAIGHALLERGEQEEAVAVWRGARKVVDAISDVKKRTERLGKLATAFTKTRQFAEARQLADAIADDRDRAEALTTLAKALAQAGHTTEADATFTAARHAAGAIADDWHRAKALTTLAKALAQAGHTTEADATFTAARHAADAIAHPALRAEALTTLAKALAQAGKFTEARHTADTIADDAARATALTVLVTTLAQAGHTTEADATFTAARHAAGAIADDAARATALTALATALAQAGHAQESGDTFTAARHAADTIADDAARATAQTTLATALAQAGHAQEADATFAAARHAADAIADNAARAWALTTLAQALAQTGHVTEARHAAGAIADNAARAEALTTLAQALAQAGHAQEAGATFTAARRAADAIVDDWRRAWALTTLAKALAQAGQFTEARHAAGAIAHPALRAEALTTLAKALAQAGQTAEADATFTAARHAAGAIADDKERAAALRALAQTLTWTGQFTEARRAAGAIADDKERAAALRALAKDLAWPRQTAEADAVFAEARHAATAIADDKERAAALRALANALAWTRQTAEADAVFAEARHAATAITDNAARARALTELAQALAWPRHTAEADAVFAEARHAATAITDNAARARALTELAQALARTGHTAEADAVFAEARRAAGAIADDKERAAALRALANALAWTRQFTEARHTATAIADDKERAAALRALAKDLTWTRHTAEADAVFAEARHAADAIANNAARARALTTLAQALAQAGQFDEARHAADAIADTAARARALTTLAQALAQAGQTAEADATFTAARHAAGAIADTAAHARALTTLAQALINANRIAEAVPLLAEAWQQAQTRDELLGLFAVEAGLIRAYPEIGAGFVQAFAWVEEALRRGM</sequence>
<dbReference type="SUPFAM" id="SSF52540">
    <property type="entry name" value="P-loop containing nucleoside triphosphate hydrolases"/>
    <property type="match status" value="1"/>
</dbReference>
<dbReference type="RefSeq" id="WP_066789905.1">
    <property type="nucleotide sequence ID" value="NZ_LWQS01000074.1"/>
</dbReference>
<dbReference type="GO" id="GO:0006508">
    <property type="term" value="P:proteolysis"/>
    <property type="evidence" value="ECO:0007669"/>
    <property type="project" value="InterPro"/>
</dbReference>
<keyword evidence="3" id="KW-1185">Reference proteome</keyword>
<accession>A0A178M6E9</accession>
<dbReference type="InterPro" id="IPR050667">
    <property type="entry name" value="PPR-containing_protein"/>
</dbReference>
<dbReference type="InterPro" id="IPR027417">
    <property type="entry name" value="P-loop_NTPase"/>
</dbReference>
<name>A0A178M6E9_9CHLR</name>
<evidence type="ECO:0000259" key="1">
    <source>
        <dbReference type="Pfam" id="PF00656"/>
    </source>
</evidence>
<evidence type="ECO:0000313" key="3">
    <source>
        <dbReference type="Proteomes" id="UP000078287"/>
    </source>
</evidence>
<dbReference type="Gene3D" id="3.40.50.300">
    <property type="entry name" value="P-loop containing nucleotide triphosphate hydrolases"/>
    <property type="match status" value="1"/>
</dbReference>
<dbReference type="InterPro" id="IPR011600">
    <property type="entry name" value="Pept_C14_caspase"/>
</dbReference>
<dbReference type="Gene3D" id="3.40.50.1460">
    <property type="match status" value="1"/>
</dbReference>
<dbReference type="EMBL" id="LWQS01000074">
    <property type="protein sequence ID" value="OAN43807.1"/>
    <property type="molecule type" value="Genomic_DNA"/>
</dbReference>
<dbReference type="PANTHER" id="PTHR47939:SF5">
    <property type="entry name" value="PENTACOTRIPEPTIDE-REPEAT REGION OF PRORP DOMAIN-CONTAINING PROTEIN"/>
    <property type="match status" value="1"/>
</dbReference>
<dbReference type="Gene3D" id="1.25.40.10">
    <property type="entry name" value="Tetratricopeptide repeat domain"/>
    <property type="match status" value="7"/>
</dbReference>
<proteinExistence type="predicted"/>
<dbReference type="InterPro" id="IPR011990">
    <property type="entry name" value="TPR-like_helical_dom_sf"/>
</dbReference>
<dbReference type="GO" id="GO:0004197">
    <property type="term" value="F:cysteine-type endopeptidase activity"/>
    <property type="evidence" value="ECO:0007669"/>
    <property type="project" value="InterPro"/>
</dbReference>
<reference evidence="2 3" key="1">
    <citation type="submission" date="2016-04" db="EMBL/GenBank/DDBJ databases">
        <title>Chloroflexus islandicus sp. nov., a thermophilic filamentous anoxygenic phototrophic bacterium from geyser Strokkur (Iceland).</title>
        <authorList>
            <person name="Gaisin V.A."/>
            <person name="Kalashnikov A.M."/>
            <person name="Sukhacheva M.V."/>
            <person name="Grouzdev D.S."/>
            <person name="Ivanov T.M."/>
            <person name="Kuznetsov B."/>
            <person name="Gorlenko V.M."/>
        </authorList>
    </citation>
    <scope>NUCLEOTIDE SEQUENCE [LARGE SCALE GENOMIC DNA]</scope>
    <source>
        <strain evidence="3">isl-2</strain>
    </source>
</reference>
<evidence type="ECO:0000313" key="2">
    <source>
        <dbReference type="EMBL" id="OAN43807.1"/>
    </source>
</evidence>
<gene>
    <name evidence="2" type="ORF">A6A03_17725</name>
</gene>
<feature type="domain" description="Peptidase C14 caspase" evidence="1">
    <location>
        <begin position="8"/>
        <end position="244"/>
    </location>
</feature>
<dbReference type="Proteomes" id="UP000078287">
    <property type="component" value="Unassembled WGS sequence"/>
</dbReference>
<comment type="caution">
    <text evidence="2">The sequence shown here is derived from an EMBL/GenBank/DDBJ whole genome shotgun (WGS) entry which is preliminary data.</text>
</comment>
<protein>
    <recommendedName>
        <fullName evidence="1">Peptidase C14 caspase domain-containing protein</fullName>
    </recommendedName>
</protein>
<dbReference type="STRING" id="1707952.A6A03_17725"/>
<dbReference type="SUPFAM" id="SSF48452">
    <property type="entry name" value="TPR-like"/>
    <property type="match status" value="5"/>
</dbReference>
<dbReference type="Pfam" id="PF00656">
    <property type="entry name" value="Peptidase_C14"/>
    <property type="match status" value="1"/>
</dbReference>
<dbReference type="PANTHER" id="PTHR47939">
    <property type="entry name" value="MEMBRANE-ASSOCIATED SALT-INDUCIBLE PROTEIN-LIKE"/>
    <property type="match status" value="1"/>
</dbReference>
<organism evidence="2 3">
    <name type="scientific">Chloroflexus islandicus</name>
    <dbReference type="NCBI Taxonomy" id="1707952"/>
    <lineage>
        <taxon>Bacteria</taxon>
        <taxon>Bacillati</taxon>
        <taxon>Chloroflexota</taxon>
        <taxon>Chloroflexia</taxon>
        <taxon>Chloroflexales</taxon>
        <taxon>Chloroflexineae</taxon>
        <taxon>Chloroflexaceae</taxon>
        <taxon>Chloroflexus</taxon>
    </lineage>
</organism>